<gene>
    <name evidence="1" type="ORF">C7S16_5328</name>
</gene>
<protein>
    <submittedName>
        <fullName evidence="1">Uncharacterized protein</fullName>
    </submittedName>
</protein>
<comment type="caution">
    <text evidence="1">The sequence shown here is derived from an EMBL/GenBank/DDBJ whole genome shotgun (WGS) entry which is preliminary data.</text>
</comment>
<reference evidence="1" key="1">
    <citation type="submission" date="2018-08" db="EMBL/GenBank/DDBJ databases">
        <title>Identification of Burkholderia cepacia strains that express a Burkholderia pseudomallei-like capsular polysaccharide.</title>
        <authorList>
            <person name="Burtnick M.N."/>
            <person name="Vongsouvath M."/>
            <person name="Newton P."/>
            <person name="Wuthiekanun V."/>
            <person name="Limmathurotsakul D."/>
            <person name="Brett P.J."/>
            <person name="Chantratita N."/>
            <person name="Dance D.A."/>
        </authorList>
    </citation>
    <scope>NUCLEOTIDE SEQUENCE</scope>
    <source>
        <strain evidence="1">SBXCC001</strain>
    </source>
</reference>
<accession>A0AAW9CVH6</accession>
<proteinExistence type="predicted"/>
<evidence type="ECO:0000313" key="1">
    <source>
        <dbReference type="EMBL" id="MDW9253681.1"/>
    </source>
</evidence>
<sequence>MIGHVEILPWQMQRVACGVARMLQCTMRTRALSGEDSDIGTIFSSS</sequence>
<evidence type="ECO:0000313" key="2">
    <source>
        <dbReference type="Proteomes" id="UP001272137"/>
    </source>
</evidence>
<organism evidence="1 2">
    <name type="scientific">Burkholderia thailandensis</name>
    <dbReference type="NCBI Taxonomy" id="57975"/>
    <lineage>
        <taxon>Bacteria</taxon>
        <taxon>Pseudomonadati</taxon>
        <taxon>Pseudomonadota</taxon>
        <taxon>Betaproteobacteria</taxon>
        <taxon>Burkholderiales</taxon>
        <taxon>Burkholderiaceae</taxon>
        <taxon>Burkholderia</taxon>
        <taxon>pseudomallei group</taxon>
    </lineage>
</organism>
<dbReference type="EMBL" id="QXCT01000001">
    <property type="protein sequence ID" value="MDW9253681.1"/>
    <property type="molecule type" value="Genomic_DNA"/>
</dbReference>
<dbReference type="Proteomes" id="UP001272137">
    <property type="component" value="Unassembled WGS sequence"/>
</dbReference>
<dbReference type="AlphaFoldDB" id="A0AAW9CVH6"/>
<name>A0AAW9CVH6_BURTH</name>